<reference evidence="6" key="2">
    <citation type="journal article" date="2008" name="Genome Biol.">
        <title>Improved genome assembly and evidence-based global gene model set for the chordate Ciona intestinalis: new insight into intron and operon populations.</title>
        <authorList>
            <person name="Satou Y."/>
            <person name="Mineta K."/>
            <person name="Ogasawara M."/>
            <person name="Sasakura Y."/>
            <person name="Shoguchi E."/>
            <person name="Ueno K."/>
            <person name="Yamada L."/>
            <person name="Matsumoto J."/>
            <person name="Wasserscheid J."/>
            <person name="Dewar K."/>
            <person name="Wiley G.B."/>
            <person name="Macmil S.L."/>
            <person name="Roe B.A."/>
            <person name="Zeller R.W."/>
            <person name="Hastings K.E."/>
            <person name="Lemaire P."/>
            <person name="Lindquist E."/>
            <person name="Endo T."/>
            <person name="Hotta K."/>
            <person name="Inaba K."/>
        </authorList>
    </citation>
    <scope>NUCLEOTIDE SEQUENCE [LARGE SCALE GENOMIC DNA]</scope>
    <source>
        <strain evidence="6">wild type</strain>
    </source>
</reference>
<feature type="domain" description="Sushi" evidence="5">
    <location>
        <begin position="154"/>
        <end position="214"/>
    </location>
</feature>
<dbReference type="Pfam" id="PF00084">
    <property type="entry name" value="Sushi"/>
    <property type="match status" value="4"/>
</dbReference>
<evidence type="ECO:0000259" key="5">
    <source>
        <dbReference type="PROSITE" id="PS50923"/>
    </source>
</evidence>
<dbReference type="STRING" id="7719.ENSCINP00000000825"/>
<reference evidence="6" key="3">
    <citation type="submission" date="2025-08" db="UniProtKB">
        <authorList>
            <consortium name="Ensembl"/>
        </authorList>
    </citation>
    <scope>IDENTIFICATION</scope>
</reference>
<dbReference type="InterPro" id="IPR051277">
    <property type="entry name" value="SEZ6_CSMD_C4BPB_Regulators"/>
</dbReference>
<keyword evidence="2" id="KW-0677">Repeat</keyword>
<protein>
    <recommendedName>
        <fullName evidence="5">Sushi domain-containing protein</fullName>
    </recommendedName>
</protein>
<dbReference type="SMART" id="SM00032">
    <property type="entry name" value="CCP"/>
    <property type="match status" value="3"/>
</dbReference>
<dbReference type="CDD" id="cd00033">
    <property type="entry name" value="CCP"/>
    <property type="match status" value="4"/>
</dbReference>
<feature type="domain" description="Sushi" evidence="5">
    <location>
        <begin position="92"/>
        <end position="151"/>
    </location>
</feature>
<keyword evidence="1" id="KW-0732">Signal</keyword>
<dbReference type="Proteomes" id="UP000008144">
    <property type="component" value="Chromosome 14"/>
</dbReference>
<dbReference type="Gene3D" id="2.10.70.10">
    <property type="entry name" value="Complement Module, domain 1"/>
    <property type="match status" value="4"/>
</dbReference>
<dbReference type="Ensembl" id="ENSCINT00000000825.3">
    <property type="protein sequence ID" value="ENSCINP00000000825.3"/>
    <property type="gene ID" value="ENSCING00000014479.2"/>
</dbReference>
<dbReference type="OMA" id="NWSEKPS"/>
<dbReference type="PANTHER" id="PTHR45656:SF4">
    <property type="entry name" value="PROTEIN CBR-CLEC-78"/>
    <property type="match status" value="1"/>
</dbReference>
<proteinExistence type="predicted"/>
<evidence type="ECO:0000256" key="2">
    <source>
        <dbReference type="ARBA" id="ARBA00022737"/>
    </source>
</evidence>
<dbReference type="PANTHER" id="PTHR45656">
    <property type="entry name" value="PROTEIN CBR-CLEC-78"/>
    <property type="match status" value="1"/>
</dbReference>
<evidence type="ECO:0000256" key="3">
    <source>
        <dbReference type="ARBA" id="ARBA00023157"/>
    </source>
</evidence>
<keyword evidence="3 4" id="KW-1015">Disulfide bond</keyword>
<dbReference type="GeneTree" id="ENSGT00940000163310"/>
<reference evidence="7" key="1">
    <citation type="journal article" date="2002" name="Science">
        <title>The draft genome of Ciona intestinalis: insights into chordate and vertebrate origins.</title>
        <authorList>
            <person name="Dehal P."/>
            <person name="Satou Y."/>
            <person name="Campbell R.K."/>
            <person name="Chapman J."/>
            <person name="Degnan B."/>
            <person name="De Tomaso A."/>
            <person name="Davidson B."/>
            <person name="Di Gregorio A."/>
            <person name="Gelpke M."/>
            <person name="Goodstein D.M."/>
            <person name="Harafuji N."/>
            <person name="Hastings K.E."/>
            <person name="Ho I."/>
            <person name="Hotta K."/>
            <person name="Huang W."/>
            <person name="Kawashima T."/>
            <person name="Lemaire P."/>
            <person name="Martinez D."/>
            <person name="Meinertzhagen I.A."/>
            <person name="Necula S."/>
            <person name="Nonaka M."/>
            <person name="Putnam N."/>
            <person name="Rash S."/>
            <person name="Saiga H."/>
            <person name="Satake M."/>
            <person name="Terry A."/>
            <person name="Yamada L."/>
            <person name="Wang H.G."/>
            <person name="Awazu S."/>
            <person name="Azumi K."/>
            <person name="Boore J."/>
            <person name="Branno M."/>
            <person name="Chin-Bow S."/>
            <person name="DeSantis R."/>
            <person name="Doyle S."/>
            <person name="Francino P."/>
            <person name="Keys D.N."/>
            <person name="Haga S."/>
            <person name="Hayashi H."/>
            <person name="Hino K."/>
            <person name="Imai K.S."/>
            <person name="Inaba K."/>
            <person name="Kano S."/>
            <person name="Kobayashi K."/>
            <person name="Kobayashi M."/>
            <person name="Lee B.I."/>
            <person name="Makabe K.W."/>
            <person name="Manohar C."/>
            <person name="Matassi G."/>
            <person name="Medina M."/>
            <person name="Mochizuki Y."/>
            <person name="Mount S."/>
            <person name="Morishita T."/>
            <person name="Miura S."/>
            <person name="Nakayama A."/>
            <person name="Nishizaka S."/>
            <person name="Nomoto H."/>
            <person name="Ohta F."/>
            <person name="Oishi K."/>
            <person name="Rigoutsos I."/>
            <person name="Sano M."/>
            <person name="Sasaki A."/>
            <person name="Sasakura Y."/>
            <person name="Shoguchi E."/>
            <person name="Shin-i T."/>
            <person name="Spagnuolo A."/>
            <person name="Stainier D."/>
            <person name="Suzuki M.M."/>
            <person name="Tassy O."/>
            <person name="Takatori N."/>
            <person name="Tokuoka M."/>
            <person name="Yagi K."/>
            <person name="Yoshizaki F."/>
            <person name="Wada S."/>
            <person name="Zhang C."/>
            <person name="Hyatt P.D."/>
            <person name="Larimer F."/>
            <person name="Detter C."/>
            <person name="Doggett N."/>
            <person name="Glavina T."/>
            <person name="Hawkins T."/>
            <person name="Richardson P."/>
            <person name="Lucas S."/>
            <person name="Kohara Y."/>
            <person name="Levine M."/>
            <person name="Satoh N."/>
            <person name="Rokhsar D.S."/>
        </authorList>
    </citation>
    <scope>NUCLEOTIDE SEQUENCE [LARGE SCALE GENOMIC DNA]</scope>
</reference>
<dbReference type="PROSITE" id="PS50923">
    <property type="entry name" value="SUSHI"/>
    <property type="match status" value="4"/>
</dbReference>
<evidence type="ECO:0000256" key="1">
    <source>
        <dbReference type="ARBA" id="ARBA00022729"/>
    </source>
</evidence>
<name>F6ZED8_CIOIN</name>
<reference evidence="6" key="4">
    <citation type="submission" date="2025-09" db="UniProtKB">
        <authorList>
            <consortium name="Ensembl"/>
        </authorList>
    </citation>
    <scope>IDENTIFICATION</scope>
</reference>
<accession>F6ZED8</accession>
<keyword evidence="7" id="KW-1185">Reference proteome</keyword>
<feature type="disulfide bond" evidence="4">
    <location>
        <begin position="185"/>
        <end position="212"/>
    </location>
</feature>
<feature type="disulfide bond" evidence="4">
    <location>
        <begin position="34"/>
        <end position="77"/>
    </location>
</feature>
<organism evidence="6 7">
    <name type="scientific">Ciona intestinalis</name>
    <name type="common">Transparent sea squirt</name>
    <name type="synonym">Ascidia intestinalis</name>
    <dbReference type="NCBI Taxonomy" id="7719"/>
    <lineage>
        <taxon>Eukaryota</taxon>
        <taxon>Metazoa</taxon>
        <taxon>Chordata</taxon>
        <taxon>Tunicata</taxon>
        <taxon>Ascidiacea</taxon>
        <taxon>Phlebobranchia</taxon>
        <taxon>Cionidae</taxon>
        <taxon>Ciona</taxon>
    </lineage>
</organism>
<feature type="disulfide bond" evidence="4">
    <location>
        <begin position="122"/>
        <end position="149"/>
    </location>
</feature>
<sequence length="217" mass="23811">RRGYTLSGQSILTCQSSGRWSHTRPTCTRIVIRCPVISGPANGSIRPTISRPVSSGTQVWFKCSRGYQRVGAADAVCQRDGTWSESVPICQRYCRRPDNVRFATFSPSQRVYTARSTVTYTCSRGYTLSGQATLTCQPTGRWSHDEPTCTRIVLKCPVIAGPENGSIEPVVTRPVNPGTSVDFSCDVGYERNGASESECQRNGAWSNDVPSCERKSI</sequence>
<feature type="domain" description="Sushi" evidence="5">
    <location>
        <begin position="1"/>
        <end position="29"/>
    </location>
</feature>
<dbReference type="InterPro" id="IPR035976">
    <property type="entry name" value="Sushi/SCR/CCP_sf"/>
</dbReference>
<evidence type="ECO:0000256" key="4">
    <source>
        <dbReference type="PROSITE-ProRule" id="PRU00302"/>
    </source>
</evidence>
<evidence type="ECO:0000313" key="6">
    <source>
        <dbReference type="Ensembl" id="ENSCINP00000000825.3"/>
    </source>
</evidence>
<dbReference type="InParanoid" id="F6ZED8"/>
<feature type="domain" description="Sushi" evidence="5">
    <location>
        <begin position="32"/>
        <end position="91"/>
    </location>
</feature>
<evidence type="ECO:0000313" key="7">
    <source>
        <dbReference type="Proteomes" id="UP000008144"/>
    </source>
</evidence>
<keyword evidence="4" id="KW-0768">Sushi</keyword>
<feature type="disulfide bond" evidence="4">
    <location>
        <begin position="156"/>
        <end position="199"/>
    </location>
</feature>
<dbReference type="InterPro" id="IPR000436">
    <property type="entry name" value="Sushi_SCR_CCP_dom"/>
</dbReference>
<feature type="disulfide bond" evidence="4">
    <location>
        <begin position="63"/>
        <end position="90"/>
    </location>
</feature>
<comment type="caution">
    <text evidence="4">Lacks conserved residue(s) required for the propagation of feature annotation.</text>
</comment>
<dbReference type="AlphaFoldDB" id="F6ZED8"/>
<dbReference type="SUPFAM" id="SSF57535">
    <property type="entry name" value="Complement control module/SCR domain"/>
    <property type="match status" value="4"/>
</dbReference>
<dbReference type="EMBL" id="EAAA01001240">
    <property type="status" value="NOT_ANNOTATED_CDS"/>
    <property type="molecule type" value="Genomic_DNA"/>
</dbReference>
<dbReference type="HOGENOM" id="CLU_1170323_0_0_1"/>